<dbReference type="EC" id="2.3.1.118" evidence="3"/>
<keyword evidence="3" id="KW-0808">Transferase</keyword>
<dbReference type="SUPFAM" id="SSF54001">
    <property type="entry name" value="Cysteine proteinases"/>
    <property type="match status" value="1"/>
</dbReference>
<evidence type="ECO:0000313" key="4">
    <source>
        <dbReference type="Proteomes" id="UP000255528"/>
    </source>
</evidence>
<keyword evidence="3" id="KW-0012">Acyltransferase</keyword>
<dbReference type="PANTHER" id="PTHR11786">
    <property type="entry name" value="N-HYDROXYARYLAMINE O-ACETYLTRANSFERASE"/>
    <property type="match status" value="1"/>
</dbReference>
<proteinExistence type="inferred from homology"/>
<dbReference type="PANTHER" id="PTHR11786:SF0">
    <property type="entry name" value="ARYLAMINE N-ACETYLTRANSFERASE 4-RELATED"/>
    <property type="match status" value="1"/>
</dbReference>
<dbReference type="EMBL" id="UIGI01000001">
    <property type="protein sequence ID" value="SUW64180.1"/>
    <property type="molecule type" value="Genomic_DNA"/>
</dbReference>
<dbReference type="PRINTS" id="PR01543">
    <property type="entry name" value="ANATRNSFRASE"/>
</dbReference>
<reference evidence="3 4" key="1">
    <citation type="submission" date="2018-06" db="EMBL/GenBank/DDBJ databases">
        <authorList>
            <consortium name="Pathogen Informatics"/>
            <person name="Doyle S."/>
        </authorList>
    </citation>
    <scope>NUCLEOTIDE SEQUENCE [LARGE SCALE GENOMIC DNA]</scope>
    <source>
        <strain evidence="3 4">NCTC12119</strain>
    </source>
</reference>
<comment type="similarity">
    <text evidence="1 2">Belongs to the arylamine N-acetyltransferase family.</text>
</comment>
<evidence type="ECO:0000313" key="3">
    <source>
        <dbReference type="EMBL" id="SUW64180.1"/>
    </source>
</evidence>
<dbReference type="InterPro" id="IPR038765">
    <property type="entry name" value="Papain-like_cys_pep_sf"/>
</dbReference>
<dbReference type="AlphaFoldDB" id="A0A381C8K8"/>
<dbReference type="InterPro" id="IPR001447">
    <property type="entry name" value="Arylamine_N-AcTrfase"/>
</dbReference>
<dbReference type="GO" id="GO:0046990">
    <property type="term" value="F:N-hydroxyarylamine O-acetyltransferase activity"/>
    <property type="evidence" value="ECO:0007669"/>
    <property type="project" value="UniProtKB-EC"/>
</dbReference>
<name>A0A381C8K8_9ENTR</name>
<dbReference type="Gene3D" id="2.40.128.150">
    <property type="entry name" value="Cysteine proteinases"/>
    <property type="match status" value="1"/>
</dbReference>
<dbReference type="Proteomes" id="UP000255528">
    <property type="component" value="Unassembled WGS sequence"/>
</dbReference>
<dbReference type="GO" id="GO:0004060">
    <property type="term" value="F:arylamine N-acetyltransferase activity"/>
    <property type="evidence" value="ECO:0007669"/>
    <property type="project" value="TreeGrafter"/>
</dbReference>
<organism evidence="3 4">
    <name type="scientific">Buttiauxella agrestis</name>
    <dbReference type="NCBI Taxonomy" id="82977"/>
    <lineage>
        <taxon>Bacteria</taxon>
        <taxon>Pseudomonadati</taxon>
        <taxon>Pseudomonadota</taxon>
        <taxon>Gammaproteobacteria</taxon>
        <taxon>Enterobacterales</taxon>
        <taxon>Enterobacteriaceae</taxon>
        <taxon>Buttiauxella</taxon>
    </lineage>
</organism>
<evidence type="ECO:0000256" key="1">
    <source>
        <dbReference type="ARBA" id="ARBA00006547"/>
    </source>
</evidence>
<protein>
    <submittedName>
        <fullName evidence="3">N-hydroxyarylamine O-acetyltransferase</fullName>
        <ecNumber evidence="3">2.3.1.118</ecNumber>
    </submittedName>
</protein>
<gene>
    <name evidence="3" type="primary">nhoA</name>
    <name evidence="3" type="ORF">NCTC12119_02680</name>
</gene>
<sequence length="267" mass="30657">MMTFDRQAYFTRIGFDGVATPDLETLQRIHLLHISTIAFENLDVLLGRKINLGIDDIFNKLVVAGRGGYCFEQNGLLRAALEDIGFEVEDLGARVLMSLPPEMPSRTHRLLLVTINQQRFIADVGFGGKSLTAPVRLEADIAQTTPHGVYRLTLVENDYLLSIQHKDEWQPLYRFDLSFQYPSDHEAGNHYVSTWPASHFRHHLMLCLKNVDGTMLTQIDWQFNEGEPRIIEQADELYQLLMDKFGLRVDDKRHGFSREEFAAACRF</sequence>
<dbReference type="Pfam" id="PF00797">
    <property type="entry name" value="Acetyltransf_2"/>
    <property type="match status" value="1"/>
</dbReference>
<evidence type="ECO:0000256" key="2">
    <source>
        <dbReference type="RuleBase" id="RU003452"/>
    </source>
</evidence>
<dbReference type="Gene3D" id="3.30.2140.10">
    <property type="entry name" value="Arylamine N-acetyltransferase"/>
    <property type="match status" value="1"/>
</dbReference>
<accession>A0A381C8K8</accession>